<keyword evidence="5" id="KW-0325">Glycoprotein</keyword>
<evidence type="ECO:0000313" key="10">
    <source>
        <dbReference type="Proteomes" id="UP000579812"/>
    </source>
</evidence>
<evidence type="ECO:0000256" key="6">
    <source>
        <dbReference type="ARBA" id="ARBA00023319"/>
    </source>
</evidence>
<evidence type="ECO:0000256" key="2">
    <source>
        <dbReference type="ARBA" id="ARBA00022729"/>
    </source>
</evidence>
<dbReference type="EMBL" id="JAAMOB010000005">
    <property type="protein sequence ID" value="KAF4112816.1"/>
    <property type="molecule type" value="Genomic_DNA"/>
</dbReference>
<dbReference type="AlphaFoldDB" id="A0A7J6D0T3"/>
<dbReference type="PANTHER" id="PTHR24100">
    <property type="entry name" value="BUTYROPHILIN"/>
    <property type="match status" value="1"/>
</dbReference>
<feature type="domain" description="Ig-like" evidence="8">
    <location>
        <begin position="249"/>
        <end position="348"/>
    </location>
</feature>
<evidence type="ECO:0000259" key="8">
    <source>
        <dbReference type="PROSITE" id="PS50835"/>
    </source>
</evidence>
<proteinExistence type="predicted"/>
<dbReference type="FunFam" id="2.60.40.10:FF:000142">
    <property type="entry name" value="V-set domain-containing T-cell activation inhibitor 1"/>
    <property type="match status" value="1"/>
</dbReference>
<reference evidence="9 10" key="1">
    <citation type="submission" date="2020-04" db="EMBL/GenBank/DDBJ databases">
        <title>Chromosome-level genome assembly of a cyprinid fish Onychostoma macrolepis by integration of Nanopore Sequencing, Bionano and Hi-C technology.</title>
        <authorList>
            <person name="Wang D."/>
        </authorList>
    </citation>
    <scope>NUCLEOTIDE SEQUENCE [LARGE SCALE GENOMIC DNA]</scope>
    <source>
        <strain evidence="9">SWU-2019</strain>
        <tissue evidence="9">Muscle</tissue>
    </source>
</reference>
<evidence type="ECO:0000256" key="5">
    <source>
        <dbReference type="ARBA" id="ARBA00023180"/>
    </source>
</evidence>
<dbReference type="OrthoDB" id="9898017at2759"/>
<keyword evidence="4" id="KW-1015">Disulfide bond</keyword>
<dbReference type="SMART" id="SM00409">
    <property type="entry name" value="IG"/>
    <property type="match status" value="3"/>
</dbReference>
<organism evidence="9 10">
    <name type="scientific">Onychostoma macrolepis</name>
    <dbReference type="NCBI Taxonomy" id="369639"/>
    <lineage>
        <taxon>Eukaryota</taxon>
        <taxon>Metazoa</taxon>
        <taxon>Chordata</taxon>
        <taxon>Craniata</taxon>
        <taxon>Vertebrata</taxon>
        <taxon>Euteleostomi</taxon>
        <taxon>Actinopterygii</taxon>
        <taxon>Neopterygii</taxon>
        <taxon>Teleostei</taxon>
        <taxon>Ostariophysi</taxon>
        <taxon>Cypriniformes</taxon>
        <taxon>Cyprinidae</taxon>
        <taxon>Acrossocheilinae</taxon>
        <taxon>Onychostoma</taxon>
    </lineage>
</organism>
<protein>
    <recommendedName>
        <fullName evidence="8">Ig-like domain-containing protein</fullName>
    </recommendedName>
</protein>
<feature type="domain" description="Ig-like" evidence="8">
    <location>
        <begin position="407"/>
        <end position="512"/>
    </location>
</feature>
<accession>A0A7J6D0T3</accession>
<keyword evidence="6" id="KW-0393">Immunoglobulin domain</keyword>
<dbReference type="InterPro" id="IPR007110">
    <property type="entry name" value="Ig-like_dom"/>
</dbReference>
<dbReference type="GO" id="GO:0001817">
    <property type="term" value="P:regulation of cytokine production"/>
    <property type="evidence" value="ECO:0007669"/>
    <property type="project" value="TreeGrafter"/>
</dbReference>
<sequence length="587" mass="66257">MAARSDNDFQLVIPERGERVKINSGSNLTVSCHLSPALSAVDMEITWFGEMSCVCAYKNREMTQGADYEGRASLFISDLPRGNVSLRVADFRESDLGVYMCRVSSRNETRQITVNVAEEVSAIFEGQHSFTVNYQMEETSNKLSEHQGDSDNQFEDYKIKEAIYQLSIHSAYHRASGKDQHKDYKGETDDKLSSQYIKSDLSHLNKQSGDNSMGIKSKDFLSRASYHNEPKKSQHGMEVLNKNFQLVAPSPSEEPEVSLGSDLIIPCHLSPEISAVDLEIIWSNDTACVCLYEDRRVTEGALFKDRASLFTHKLREGDVSLRLKNFSLSDIGNYHCQVSSKDRRERVTVKVRINPGVQSMSQSPIFAEGNEDKRTREPTDKLSRRTSHHSDSDEKQHGNYSRSVSDPFQLVIPQTAQEAQISLGSEIIVPCHSSPEVCAIVMQIKWFKETDCVCIYKNGHVIEGRSYKDRASLCTHVLERGNVSLHLNNFSVSDVGDYCCQVTSRDTTKQITVGVRIKPEVQPVSQSPTSQGQSVQLMLFETDKIWTEEETNQMDESALMSEMKVNNMQELQQKFISAYRKGSLNWS</sequence>
<dbReference type="SUPFAM" id="SSF48726">
    <property type="entry name" value="Immunoglobulin"/>
    <property type="match status" value="3"/>
</dbReference>
<feature type="region of interest" description="Disordered" evidence="7">
    <location>
        <begin position="361"/>
        <end position="402"/>
    </location>
</feature>
<dbReference type="InterPro" id="IPR013783">
    <property type="entry name" value="Ig-like_fold"/>
</dbReference>
<name>A0A7J6D0T3_9TELE</name>
<dbReference type="Proteomes" id="UP000579812">
    <property type="component" value="Unassembled WGS sequence"/>
</dbReference>
<evidence type="ECO:0000313" key="9">
    <source>
        <dbReference type="EMBL" id="KAF4112816.1"/>
    </source>
</evidence>
<dbReference type="PANTHER" id="PTHR24100:SF130">
    <property type="entry name" value="BUTYROPHILIN-LIKE PROTEIN 9"/>
    <property type="match status" value="1"/>
</dbReference>
<dbReference type="GO" id="GO:0005102">
    <property type="term" value="F:signaling receptor binding"/>
    <property type="evidence" value="ECO:0007669"/>
    <property type="project" value="TreeGrafter"/>
</dbReference>
<dbReference type="SMART" id="SM00406">
    <property type="entry name" value="IGv"/>
    <property type="match status" value="3"/>
</dbReference>
<evidence type="ECO:0000256" key="3">
    <source>
        <dbReference type="ARBA" id="ARBA00023136"/>
    </source>
</evidence>
<evidence type="ECO:0000256" key="7">
    <source>
        <dbReference type="SAM" id="MobiDB-lite"/>
    </source>
</evidence>
<feature type="domain" description="Ig-like" evidence="8">
    <location>
        <begin position="14"/>
        <end position="113"/>
    </location>
</feature>
<keyword evidence="2" id="KW-0732">Signal</keyword>
<keyword evidence="10" id="KW-1185">Reference proteome</keyword>
<gene>
    <name evidence="9" type="ORF">G5714_005361</name>
</gene>
<dbReference type="InterPro" id="IPR036179">
    <property type="entry name" value="Ig-like_dom_sf"/>
</dbReference>
<dbReference type="GO" id="GO:0009897">
    <property type="term" value="C:external side of plasma membrane"/>
    <property type="evidence" value="ECO:0007669"/>
    <property type="project" value="TreeGrafter"/>
</dbReference>
<dbReference type="GO" id="GO:0050863">
    <property type="term" value="P:regulation of T cell activation"/>
    <property type="evidence" value="ECO:0007669"/>
    <property type="project" value="UniProtKB-ARBA"/>
</dbReference>
<dbReference type="Gene3D" id="2.60.40.10">
    <property type="entry name" value="Immunoglobulins"/>
    <property type="match status" value="3"/>
</dbReference>
<dbReference type="PROSITE" id="PS51257">
    <property type="entry name" value="PROKAR_LIPOPROTEIN"/>
    <property type="match status" value="1"/>
</dbReference>
<dbReference type="GO" id="GO:0050852">
    <property type="term" value="P:T cell receptor signaling pathway"/>
    <property type="evidence" value="ECO:0007669"/>
    <property type="project" value="TreeGrafter"/>
</dbReference>
<evidence type="ECO:0000256" key="4">
    <source>
        <dbReference type="ARBA" id="ARBA00023157"/>
    </source>
</evidence>
<dbReference type="InterPro" id="IPR050504">
    <property type="entry name" value="IgSF_BTN/MOG"/>
</dbReference>
<feature type="compositionally biased region" description="Basic and acidic residues" evidence="7">
    <location>
        <begin position="370"/>
        <end position="397"/>
    </location>
</feature>
<dbReference type="InterPro" id="IPR003599">
    <property type="entry name" value="Ig_sub"/>
</dbReference>
<comment type="caution">
    <text evidence="9">The sequence shown here is derived from an EMBL/GenBank/DDBJ whole genome shotgun (WGS) entry which is preliminary data.</text>
</comment>
<dbReference type="PROSITE" id="PS50835">
    <property type="entry name" value="IG_LIKE"/>
    <property type="match status" value="3"/>
</dbReference>
<dbReference type="Pfam" id="PF07686">
    <property type="entry name" value="V-set"/>
    <property type="match status" value="3"/>
</dbReference>
<keyword evidence="3" id="KW-0472">Membrane</keyword>
<comment type="subcellular location">
    <subcellularLocation>
        <location evidence="1">Membrane</location>
    </subcellularLocation>
</comment>
<evidence type="ECO:0000256" key="1">
    <source>
        <dbReference type="ARBA" id="ARBA00004370"/>
    </source>
</evidence>
<dbReference type="GO" id="GO:1903037">
    <property type="term" value="P:regulation of leukocyte cell-cell adhesion"/>
    <property type="evidence" value="ECO:0007669"/>
    <property type="project" value="UniProtKB-ARBA"/>
</dbReference>
<dbReference type="InterPro" id="IPR013106">
    <property type="entry name" value="Ig_V-set"/>
</dbReference>